<sequence length="243" mass="28254">MALRDELLKPIWHAFTALDLDKSGKVSKSQLKVLSHNLCTVMRIPHDPVALEEHFKHDDQGPVSTQGYMPYLNKFILDKVQDNFDRQDFNRMCWTLCARKNLNRTHLLISDEDSFKIWCIFNFLSEEKYPLAIVTEEIEYFLRKLTEAMGISWVEERFEDYKLELSIKQQSLSAWELITLVGTGTFSKGMDCQTLSMGITEVFHELILDVFKQVGIRPIYISISWHDVDINHITVLHVTVVDG</sequence>
<dbReference type="Pfam" id="PF25530">
    <property type="entry name" value="EF-hand_SWAP70_N"/>
    <property type="match status" value="1"/>
</dbReference>
<accession>A0A4W5QM93</accession>
<dbReference type="InterPro" id="IPR011992">
    <property type="entry name" value="EF-hand-dom_pair"/>
</dbReference>
<dbReference type="Ensembl" id="ENSHHUT00000079747.1">
    <property type="protein sequence ID" value="ENSHHUP00000077237.1"/>
    <property type="gene ID" value="ENSHHUG00000045137.1"/>
</dbReference>
<reference evidence="3" key="1">
    <citation type="submission" date="2018-06" db="EMBL/GenBank/DDBJ databases">
        <title>Genome assembly of Danube salmon.</title>
        <authorList>
            <person name="Macqueen D.J."/>
            <person name="Gundappa M.K."/>
        </authorList>
    </citation>
    <scope>NUCLEOTIDE SEQUENCE [LARGE SCALE GENOMIC DNA]</scope>
</reference>
<reference evidence="2" key="3">
    <citation type="submission" date="2025-09" db="UniProtKB">
        <authorList>
            <consortium name="Ensembl"/>
        </authorList>
    </citation>
    <scope>IDENTIFICATION</scope>
</reference>
<dbReference type="InterPro" id="IPR057836">
    <property type="entry name" value="EF-hand_SWAP70_N"/>
</dbReference>
<dbReference type="Proteomes" id="UP000314982">
    <property type="component" value="Unassembled WGS sequence"/>
</dbReference>
<name>A0A4W5QM93_9TELE</name>
<dbReference type="STRING" id="62062.ENSHHUP00000077237"/>
<organism evidence="2 3">
    <name type="scientific">Hucho hucho</name>
    <name type="common">huchen</name>
    <dbReference type="NCBI Taxonomy" id="62062"/>
    <lineage>
        <taxon>Eukaryota</taxon>
        <taxon>Metazoa</taxon>
        <taxon>Chordata</taxon>
        <taxon>Craniata</taxon>
        <taxon>Vertebrata</taxon>
        <taxon>Euteleostomi</taxon>
        <taxon>Actinopterygii</taxon>
        <taxon>Neopterygii</taxon>
        <taxon>Teleostei</taxon>
        <taxon>Protacanthopterygii</taxon>
        <taxon>Salmoniformes</taxon>
        <taxon>Salmonidae</taxon>
        <taxon>Salmoninae</taxon>
        <taxon>Hucho</taxon>
    </lineage>
</organism>
<reference evidence="2" key="2">
    <citation type="submission" date="2025-08" db="UniProtKB">
        <authorList>
            <consortium name="Ensembl"/>
        </authorList>
    </citation>
    <scope>IDENTIFICATION</scope>
</reference>
<dbReference type="GO" id="GO:0005634">
    <property type="term" value="C:nucleus"/>
    <property type="evidence" value="ECO:0007669"/>
    <property type="project" value="TreeGrafter"/>
</dbReference>
<proteinExistence type="predicted"/>
<protein>
    <submittedName>
        <fullName evidence="2">Switching B cell complex subunit SWAP70b</fullName>
    </submittedName>
</protein>
<evidence type="ECO:0000313" key="3">
    <source>
        <dbReference type="Proteomes" id="UP000314982"/>
    </source>
</evidence>
<dbReference type="GeneTree" id="ENSGT00950000183017"/>
<dbReference type="AlphaFoldDB" id="A0A4W5QM93"/>
<feature type="domain" description="SWAP70 N-terminal EF-hand" evidence="1">
    <location>
        <begin position="2"/>
        <end position="94"/>
    </location>
</feature>
<keyword evidence="3" id="KW-1185">Reference proteome</keyword>
<dbReference type="GO" id="GO:0005737">
    <property type="term" value="C:cytoplasm"/>
    <property type="evidence" value="ECO:0007669"/>
    <property type="project" value="TreeGrafter"/>
</dbReference>
<dbReference type="PANTHER" id="PTHR14383:SF6">
    <property type="entry name" value="SWITCH-ASSOCIATED PROTEIN 70"/>
    <property type="match status" value="1"/>
</dbReference>
<evidence type="ECO:0000259" key="1">
    <source>
        <dbReference type="Pfam" id="PF25530"/>
    </source>
</evidence>
<evidence type="ECO:0000313" key="2">
    <source>
        <dbReference type="Ensembl" id="ENSHHUP00000077237.1"/>
    </source>
</evidence>
<dbReference type="SUPFAM" id="SSF47473">
    <property type="entry name" value="EF-hand"/>
    <property type="match status" value="1"/>
</dbReference>
<dbReference type="PANTHER" id="PTHR14383">
    <property type="entry name" value="SWAP-70 RECOMBINASE"/>
    <property type="match status" value="1"/>
</dbReference>